<organism evidence="2 3">
    <name type="scientific">Qipengyuania algicida</name>
    <dbReference type="NCBI Taxonomy" id="1836209"/>
    <lineage>
        <taxon>Bacteria</taxon>
        <taxon>Pseudomonadati</taxon>
        <taxon>Pseudomonadota</taxon>
        <taxon>Alphaproteobacteria</taxon>
        <taxon>Sphingomonadales</taxon>
        <taxon>Erythrobacteraceae</taxon>
        <taxon>Qipengyuania</taxon>
    </lineage>
</organism>
<proteinExistence type="predicted"/>
<keyword evidence="3" id="KW-1185">Reference proteome</keyword>
<dbReference type="PANTHER" id="PTHR12461:SF105">
    <property type="entry name" value="HYPOXIA-INDUCIBLE FACTOR 1-ALPHA INHIBITOR"/>
    <property type="match status" value="1"/>
</dbReference>
<gene>
    <name evidence="2" type="ORF">GRI58_05330</name>
</gene>
<dbReference type="PROSITE" id="PS51184">
    <property type="entry name" value="JMJC"/>
    <property type="match status" value="1"/>
</dbReference>
<reference evidence="2 3" key="1">
    <citation type="submission" date="2019-12" db="EMBL/GenBank/DDBJ databases">
        <title>Genomic-based taxomic classification of the family Erythrobacteraceae.</title>
        <authorList>
            <person name="Xu L."/>
        </authorList>
    </citation>
    <scope>NUCLEOTIDE SEQUENCE [LARGE SCALE GENOMIC DNA]</scope>
    <source>
        <strain evidence="2 3">KEMB 9005-328</strain>
    </source>
</reference>
<dbReference type="SMART" id="SM00558">
    <property type="entry name" value="JmjC"/>
    <property type="match status" value="1"/>
</dbReference>
<dbReference type="InterPro" id="IPR003347">
    <property type="entry name" value="JmjC_dom"/>
</dbReference>
<comment type="caution">
    <text evidence="2">The sequence shown here is derived from an EMBL/GenBank/DDBJ whole genome shotgun (WGS) entry which is preliminary data.</text>
</comment>
<dbReference type="InterPro" id="IPR014710">
    <property type="entry name" value="RmlC-like_jellyroll"/>
</dbReference>
<dbReference type="Pfam" id="PF13621">
    <property type="entry name" value="Cupin_8"/>
    <property type="match status" value="1"/>
</dbReference>
<feature type="domain" description="JmjC" evidence="1">
    <location>
        <begin position="108"/>
        <end position="266"/>
    </location>
</feature>
<sequence length="329" mass="36302">MQEIDAADLTDFDNDVRGLGAPAVLRGLVKAWPLVAAANDGDAAVVGYLSQRYNGQGITGIIGDTVGNRRLFYNDDVTRFNFERVSGRLDSFLRQLLQENKQSEVFAMALQSTLIDEILPTVAAENALALLPGIRPRIWIGNRIEVAPHYDLKENIACCAAGRRRFTLFPPDQLANLYPGPLELTPAGTPVSMVNPKNPDLARYPRFAEAWAAASQATLEPGDALYIPFGWWHGVDSLEPISILVNYWWTAARTDDVGNGYDAMLHALMSYRHLPPEQRGIWRSMLDFYVFEQAGDPVSHLPSHAKGVLGPPSAKLFAMMRATLKRALG</sequence>
<dbReference type="EMBL" id="WTYA01000003">
    <property type="protein sequence ID" value="MXP28242.1"/>
    <property type="molecule type" value="Genomic_DNA"/>
</dbReference>
<dbReference type="OrthoDB" id="479699at2"/>
<dbReference type="InterPro" id="IPR041667">
    <property type="entry name" value="Cupin_8"/>
</dbReference>
<dbReference type="PANTHER" id="PTHR12461">
    <property type="entry name" value="HYPOXIA-INDUCIBLE FACTOR 1 ALPHA INHIBITOR-RELATED"/>
    <property type="match status" value="1"/>
</dbReference>
<evidence type="ECO:0000313" key="3">
    <source>
        <dbReference type="Proteomes" id="UP000439780"/>
    </source>
</evidence>
<dbReference type="AlphaFoldDB" id="A0A845ACR6"/>
<protein>
    <submittedName>
        <fullName evidence="2">Cupin-like domain-containing protein</fullName>
    </submittedName>
</protein>
<evidence type="ECO:0000259" key="1">
    <source>
        <dbReference type="PROSITE" id="PS51184"/>
    </source>
</evidence>
<dbReference type="SUPFAM" id="SSF51197">
    <property type="entry name" value="Clavaminate synthase-like"/>
    <property type="match status" value="1"/>
</dbReference>
<dbReference type="Proteomes" id="UP000439780">
    <property type="component" value="Unassembled WGS sequence"/>
</dbReference>
<dbReference type="Gene3D" id="2.60.120.10">
    <property type="entry name" value="Jelly Rolls"/>
    <property type="match status" value="1"/>
</dbReference>
<name>A0A845ACR6_9SPHN</name>
<evidence type="ECO:0000313" key="2">
    <source>
        <dbReference type="EMBL" id="MXP28242.1"/>
    </source>
</evidence>
<accession>A0A845ACR6</accession>